<dbReference type="AlphaFoldDB" id="A0A344LH00"/>
<dbReference type="SUPFAM" id="SSF47413">
    <property type="entry name" value="lambda repressor-like DNA-binding domains"/>
    <property type="match status" value="1"/>
</dbReference>
<dbReference type="OrthoDB" id="3213425at2"/>
<evidence type="ECO:0000313" key="2">
    <source>
        <dbReference type="EMBL" id="AXB47324.1"/>
    </source>
</evidence>
<dbReference type="SUPFAM" id="SSF48452">
    <property type="entry name" value="TPR-like"/>
    <property type="match status" value="1"/>
</dbReference>
<dbReference type="Proteomes" id="UP000250434">
    <property type="component" value="Chromosome"/>
</dbReference>
<protein>
    <submittedName>
        <fullName evidence="2">Transcriptional regulator</fullName>
    </submittedName>
</protein>
<reference evidence="2 3" key="1">
    <citation type="submission" date="2016-04" db="EMBL/GenBank/DDBJ databases">
        <title>Complete genome sequence and analysis of deep-sea sediment isolate, Amycolatopsis sp. WP1.</title>
        <authorList>
            <person name="Wang H."/>
            <person name="Chen S."/>
            <person name="Wu Q."/>
        </authorList>
    </citation>
    <scope>NUCLEOTIDE SEQUENCE [LARGE SCALE GENOMIC DNA]</scope>
    <source>
        <strain evidence="2 3">WP1</strain>
    </source>
</reference>
<dbReference type="GO" id="GO:0003677">
    <property type="term" value="F:DNA binding"/>
    <property type="evidence" value="ECO:0007669"/>
    <property type="project" value="InterPro"/>
</dbReference>
<accession>A0A344LH00</accession>
<proteinExistence type="predicted"/>
<dbReference type="PROSITE" id="PS50943">
    <property type="entry name" value="HTH_CROC1"/>
    <property type="match status" value="1"/>
</dbReference>
<dbReference type="Gene3D" id="1.10.260.40">
    <property type="entry name" value="lambda repressor-like DNA-binding domains"/>
    <property type="match status" value="1"/>
</dbReference>
<gene>
    <name evidence="2" type="ORF">A4R43_36765</name>
</gene>
<dbReference type="SMART" id="SM00530">
    <property type="entry name" value="HTH_XRE"/>
    <property type="match status" value="1"/>
</dbReference>
<dbReference type="KEGG" id="aab:A4R43_36765"/>
<keyword evidence="3" id="KW-1185">Reference proteome</keyword>
<dbReference type="InterPro" id="IPR001387">
    <property type="entry name" value="Cro/C1-type_HTH"/>
</dbReference>
<name>A0A344LH00_9PSEU</name>
<feature type="domain" description="HTH cro/C1-type" evidence="1">
    <location>
        <begin position="13"/>
        <end position="68"/>
    </location>
</feature>
<dbReference type="InterPro" id="IPR011990">
    <property type="entry name" value="TPR-like_helical_dom_sf"/>
</dbReference>
<dbReference type="EMBL" id="CP015163">
    <property type="protein sequence ID" value="AXB47324.1"/>
    <property type="molecule type" value="Genomic_DNA"/>
</dbReference>
<dbReference type="CDD" id="cd00093">
    <property type="entry name" value="HTH_XRE"/>
    <property type="match status" value="1"/>
</dbReference>
<evidence type="ECO:0000313" key="3">
    <source>
        <dbReference type="Proteomes" id="UP000250434"/>
    </source>
</evidence>
<sequence>MGTGLAETFGAMLKRLREVAGFASQSALARAVPVSPSNISRYEADRQDPDPTVVERLDALLGAEGDLVRAAAARPAAALPTPSGIDLVYATASDLGAVIAEQTRQFQQLDDFVGGRELYPVVRRALAAASRAATSNARALPNLAELGQVGGWVASDAGKQDAAAGHYLTAAQAADQAERPDLAASALSSLAYQLANSDSMTDRAEAVLLASSVADRATGVGQALLLERLAWAHARIGDASSAARVLDAVDEIYATADEPAPQWAYWLNEDEITVMRGRCMVELDRPAAAIDLLTTAIDRYDPSLVRERGLYTTYLAEALAKSGELDEARRLLAATPGADSARVEARLRALCA</sequence>
<dbReference type="Pfam" id="PF13560">
    <property type="entry name" value="HTH_31"/>
    <property type="match status" value="1"/>
</dbReference>
<organism evidence="2 3">
    <name type="scientific">Amycolatopsis albispora</name>
    <dbReference type="NCBI Taxonomy" id="1804986"/>
    <lineage>
        <taxon>Bacteria</taxon>
        <taxon>Bacillati</taxon>
        <taxon>Actinomycetota</taxon>
        <taxon>Actinomycetes</taxon>
        <taxon>Pseudonocardiales</taxon>
        <taxon>Pseudonocardiaceae</taxon>
        <taxon>Amycolatopsis</taxon>
    </lineage>
</organism>
<dbReference type="InterPro" id="IPR010982">
    <property type="entry name" value="Lambda_DNA-bd_dom_sf"/>
</dbReference>
<evidence type="ECO:0000259" key="1">
    <source>
        <dbReference type="PROSITE" id="PS50943"/>
    </source>
</evidence>